<dbReference type="EMBL" id="LVEA01000001">
    <property type="protein sequence ID" value="KYL05440.1"/>
    <property type="molecule type" value="Genomic_DNA"/>
</dbReference>
<evidence type="ECO:0000256" key="8">
    <source>
        <dbReference type="RuleBase" id="RU004057"/>
    </source>
</evidence>
<evidence type="ECO:0000313" key="12">
    <source>
        <dbReference type="Proteomes" id="UP000075816"/>
    </source>
</evidence>
<evidence type="ECO:0000256" key="7">
    <source>
        <dbReference type="ARBA" id="ARBA00023136"/>
    </source>
</evidence>
<keyword evidence="7 9" id="KW-0472">Membrane</keyword>
<feature type="transmembrane region" description="Helical" evidence="9">
    <location>
        <begin position="114"/>
        <end position="138"/>
    </location>
</feature>
<dbReference type="InterPro" id="IPR050790">
    <property type="entry name" value="ExbB/TolQ_transport"/>
</dbReference>
<evidence type="ECO:0000259" key="10">
    <source>
        <dbReference type="Pfam" id="PF01618"/>
    </source>
</evidence>
<dbReference type="eggNOG" id="COG0811">
    <property type="taxonomic scope" value="Bacteria"/>
</dbReference>
<accession>A0A162JAJ8</accession>
<dbReference type="KEGG" id="fnf:BSQ88_04595"/>
<keyword evidence="2 8" id="KW-0813">Transport</keyword>
<dbReference type="InterPro" id="IPR002898">
    <property type="entry name" value="MotA_ExbB_proton_chnl"/>
</dbReference>
<feature type="domain" description="MotA/TolQ/ExbB proton channel" evidence="10">
    <location>
        <begin position="86"/>
        <end position="189"/>
    </location>
</feature>
<protein>
    <submittedName>
        <fullName evidence="11">Chemotaxis protein MotA</fullName>
    </submittedName>
</protein>
<dbReference type="PANTHER" id="PTHR30625">
    <property type="entry name" value="PROTEIN TOLQ"/>
    <property type="match status" value="1"/>
</dbReference>
<keyword evidence="3" id="KW-1003">Cell membrane</keyword>
<proteinExistence type="inferred from homology"/>
<gene>
    <name evidence="11" type="ORF">A2J07_01515</name>
</gene>
<feature type="transmembrane region" description="Helical" evidence="9">
    <location>
        <begin position="17"/>
        <end position="38"/>
    </location>
</feature>
<dbReference type="GO" id="GO:0017038">
    <property type="term" value="P:protein import"/>
    <property type="evidence" value="ECO:0007669"/>
    <property type="project" value="TreeGrafter"/>
</dbReference>
<dbReference type="AlphaFoldDB" id="A0A162JAJ8"/>
<sequence length="211" mass="23331">MGIFEGSVDYFQRGGVFMWPLLLCSIAAVSIGVERYLYYKKAFSSTDFVITFCALMNEYHFEEARKYAEKNTGDAAKLALDTLNMKEDIGKRLESLVYSKAERAIDGMEQHLDYLSVIIGLAPMLGLLGTITGMMSSFNALNERLQNPMAVTAGIGEALITTVFGLCIAILGMCIHAYLSSKVKTASLNLSEISEVLVDIMELEEYKNKNS</sequence>
<evidence type="ECO:0000256" key="3">
    <source>
        <dbReference type="ARBA" id="ARBA00022475"/>
    </source>
</evidence>
<evidence type="ECO:0000256" key="2">
    <source>
        <dbReference type="ARBA" id="ARBA00022448"/>
    </source>
</evidence>
<keyword evidence="4 9" id="KW-0812">Transmembrane</keyword>
<dbReference type="PANTHER" id="PTHR30625:SF15">
    <property type="entry name" value="BIOPOLYMER TRANSPORT PROTEIN EXBB"/>
    <property type="match status" value="1"/>
</dbReference>
<comment type="similarity">
    <text evidence="8">Belongs to the exbB/tolQ family.</text>
</comment>
<name>A0A162JAJ8_9FUSO</name>
<comment type="subcellular location">
    <subcellularLocation>
        <location evidence="1">Cell membrane</location>
        <topology evidence="1">Multi-pass membrane protein</topology>
    </subcellularLocation>
    <subcellularLocation>
        <location evidence="8">Membrane</location>
        <topology evidence="8">Multi-pass membrane protein</topology>
    </subcellularLocation>
</comment>
<keyword evidence="6 9" id="KW-1133">Transmembrane helix</keyword>
<comment type="caution">
    <text evidence="11">The sequence shown here is derived from an EMBL/GenBank/DDBJ whole genome shotgun (WGS) entry which is preliminary data.</text>
</comment>
<organism evidence="11 12">
    <name type="scientific">Fusobacterium necrophorum subsp. funduliforme</name>
    <dbReference type="NCBI Taxonomy" id="143387"/>
    <lineage>
        <taxon>Bacteria</taxon>
        <taxon>Fusobacteriati</taxon>
        <taxon>Fusobacteriota</taxon>
        <taxon>Fusobacteriia</taxon>
        <taxon>Fusobacteriales</taxon>
        <taxon>Fusobacteriaceae</taxon>
        <taxon>Fusobacterium</taxon>
    </lineage>
</organism>
<dbReference type="Pfam" id="PF01618">
    <property type="entry name" value="MotA_ExbB"/>
    <property type="match status" value="1"/>
</dbReference>
<evidence type="ECO:0000256" key="5">
    <source>
        <dbReference type="ARBA" id="ARBA00022927"/>
    </source>
</evidence>
<evidence type="ECO:0000256" key="1">
    <source>
        <dbReference type="ARBA" id="ARBA00004651"/>
    </source>
</evidence>
<evidence type="ECO:0000256" key="4">
    <source>
        <dbReference type="ARBA" id="ARBA00022692"/>
    </source>
</evidence>
<reference evidence="11 12" key="1">
    <citation type="submission" date="2016-03" db="EMBL/GenBank/DDBJ databases">
        <title>Comparative genomics of human isolates of Fusobacterium necrophorum.</title>
        <authorList>
            <person name="Jensen A."/>
            <person name="Bank S."/>
            <person name="Andersen P.S."/>
            <person name="Kristensen L.H."/>
            <person name="Prag J."/>
        </authorList>
    </citation>
    <scope>NUCLEOTIDE SEQUENCE [LARGE SCALE GENOMIC DNA]</scope>
    <source>
        <strain evidence="11 12">LS_1264</strain>
    </source>
</reference>
<evidence type="ECO:0000256" key="9">
    <source>
        <dbReference type="SAM" id="Phobius"/>
    </source>
</evidence>
<evidence type="ECO:0000256" key="6">
    <source>
        <dbReference type="ARBA" id="ARBA00022989"/>
    </source>
</evidence>
<feature type="transmembrane region" description="Helical" evidence="9">
    <location>
        <begin position="158"/>
        <end position="179"/>
    </location>
</feature>
<dbReference type="Proteomes" id="UP000075816">
    <property type="component" value="Unassembled WGS sequence"/>
</dbReference>
<evidence type="ECO:0000313" key="11">
    <source>
        <dbReference type="EMBL" id="KYL05440.1"/>
    </source>
</evidence>
<dbReference type="RefSeq" id="WP_062624743.1">
    <property type="nucleotide sequence ID" value="NZ_CAXOUM010000026.1"/>
</dbReference>
<dbReference type="GO" id="GO:0005886">
    <property type="term" value="C:plasma membrane"/>
    <property type="evidence" value="ECO:0007669"/>
    <property type="project" value="UniProtKB-SubCell"/>
</dbReference>
<keyword evidence="5 8" id="KW-0653">Protein transport</keyword>